<protein>
    <submittedName>
        <fullName evidence="3">Uncharacterized protein</fullName>
    </submittedName>
</protein>
<comment type="caution">
    <text evidence="3">The sequence shown here is derived from an EMBL/GenBank/DDBJ whole genome shotgun (WGS) entry which is preliminary data.</text>
</comment>
<sequence>MLKQCNEEDFYQLRSVARGRLRPPKVLSFSWGAFFFSGAMTSVVALGVYGSDYRLLSSWLLLANICIAILIVQFIITLFFTKESNAYRFQKVQSVFLSIIAFKLSLDMYVSFIVFSEAEYIPDYLRPAAFILCMGGLIYLVLSTIRGIKRVQQGEFRQDGKGLYNIKQSKTFYSLPIIFGATMMAGVIARTLSESSSTLGQSAAVFFILFLAVVLQYALAFALPEFFLLTYCKFRFESFHVPMPSRPLKETPRETLMAKKQAQQVKTSKKGNQKKKARGKK</sequence>
<name>A0ABU0AN72_9BACI</name>
<feature type="transmembrane region" description="Helical" evidence="2">
    <location>
        <begin position="26"/>
        <end position="50"/>
    </location>
</feature>
<dbReference type="RefSeq" id="WP_307478166.1">
    <property type="nucleotide sequence ID" value="NZ_JAUSUB010000027.1"/>
</dbReference>
<feature type="transmembrane region" description="Helical" evidence="2">
    <location>
        <begin position="204"/>
        <end position="229"/>
    </location>
</feature>
<feature type="compositionally biased region" description="Basic and acidic residues" evidence="1">
    <location>
        <begin position="247"/>
        <end position="257"/>
    </location>
</feature>
<evidence type="ECO:0000256" key="1">
    <source>
        <dbReference type="SAM" id="MobiDB-lite"/>
    </source>
</evidence>
<feature type="transmembrane region" description="Helical" evidence="2">
    <location>
        <begin position="171"/>
        <end position="192"/>
    </location>
</feature>
<gene>
    <name evidence="3" type="ORF">J2S17_004624</name>
</gene>
<keyword evidence="2" id="KW-1133">Transmembrane helix</keyword>
<evidence type="ECO:0000313" key="3">
    <source>
        <dbReference type="EMBL" id="MDQ0272731.1"/>
    </source>
</evidence>
<feature type="region of interest" description="Disordered" evidence="1">
    <location>
        <begin position="247"/>
        <end position="281"/>
    </location>
</feature>
<keyword evidence="2" id="KW-0812">Transmembrane</keyword>
<feature type="transmembrane region" description="Helical" evidence="2">
    <location>
        <begin position="92"/>
        <end position="115"/>
    </location>
</feature>
<proteinExistence type="predicted"/>
<keyword evidence="2" id="KW-0472">Membrane</keyword>
<organism evidence="3 4">
    <name type="scientific">Cytobacillus purgationiresistens</name>
    <dbReference type="NCBI Taxonomy" id="863449"/>
    <lineage>
        <taxon>Bacteria</taxon>
        <taxon>Bacillati</taxon>
        <taxon>Bacillota</taxon>
        <taxon>Bacilli</taxon>
        <taxon>Bacillales</taxon>
        <taxon>Bacillaceae</taxon>
        <taxon>Cytobacillus</taxon>
    </lineage>
</organism>
<feature type="transmembrane region" description="Helical" evidence="2">
    <location>
        <begin position="56"/>
        <end position="80"/>
    </location>
</feature>
<evidence type="ECO:0000313" key="4">
    <source>
        <dbReference type="Proteomes" id="UP001238088"/>
    </source>
</evidence>
<feature type="compositionally biased region" description="Basic residues" evidence="1">
    <location>
        <begin position="267"/>
        <end position="281"/>
    </location>
</feature>
<feature type="transmembrane region" description="Helical" evidence="2">
    <location>
        <begin position="127"/>
        <end position="148"/>
    </location>
</feature>
<keyword evidence="4" id="KW-1185">Reference proteome</keyword>
<dbReference type="EMBL" id="JAUSUB010000027">
    <property type="protein sequence ID" value="MDQ0272731.1"/>
    <property type="molecule type" value="Genomic_DNA"/>
</dbReference>
<accession>A0ABU0AN72</accession>
<evidence type="ECO:0000256" key="2">
    <source>
        <dbReference type="SAM" id="Phobius"/>
    </source>
</evidence>
<dbReference type="Proteomes" id="UP001238088">
    <property type="component" value="Unassembled WGS sequence"/>
</dbReference>
<reference evidence="3 4" key="1">
    <citation type="submission" date="2023-07" db="EMBL/GenBank/DDBJ databases">
        <title>Genomic Encyclopedia of Type Strains, Phase IV (KMG-IV): sequencing the most valuable type-strain genomes for metagenomic binning, comparative biology and taxonomic classification.</title>
        <authorList>
            <person name="Goeker M."/>
        </authorList>
    </citation>
    <scope>NUCLEOTIDE SEQUENCE [LARGE SCALE GENOMIC DNA]</scope>
    <source>
        <strain evidence="3 4">DSM 23494</strain>
    </source>
</reference>